<protein>
    <submittedName>
        <fullName evidence="2">IgA peptidase</fullName>
    </submittedName>
</protein>
<dbReference type="Gene3D" id="3.40.390.10">
    <property type="entry name" value="Collagenase (Catalytic Domain)"/>
    <property type="match status" value="1"/>
</dbReference>
<name>A0A4R7EYQ3_9FLAO</name>
<sequence length="448" mass="51981">MRKDRNYQQLNQQKSLLLPFGKLNQKMKKIFLAIVWCFVIAVQAQDFNQYFEHKTLRLDYVFGGNNQEQFILLDELSSYPLWAGRTHHLNQNVLRGNGQVRVFDKITDKLIYTTSFSTLFQEWLSTDEAVKGNKSFENVFLVPFPKDKVKIELVLFDRDGKEKNKVVHEINPKDILIHRKGIKDITDYEYVQQATDHTKAINVVFVAEGFTKSEMDKFMDAVKISIEQILQHKPFDRYANNFNFIAVKSESSDSGVSVPRTGDWRKTAVESNFDTFYSERYLTTNRIKKLHDILAGIPYEHIIILANTDVYGGGGIYNSYTLTTTGHKDFKPVVVHEFGHSFAGLADEYFYSNDVLSDFISIRSEPWEKNITTLVDFDSKWKNRLKKDTPVPTPEKDADKYKIGVYEGLKGEKIYKATLDCRMKTNQYPEFCPVCQNAIEDLILFYTE</sequence>
<dbReference type="InterPro" id="IPR038171">
    <property type="entry name" value="M64_N_sf"/>
</dbReference>
<dbReference type="AlphaFoldDB" id="A0A4R7EYQ3"/>
<dbReference type="Pfam" id="PF16217">
    <property type="entry name" value="M64_N"/>
    <property type="match status" value="1"/>
</dbReference>
<dbReference type="InterPro" id="IPR032625">
    <property type="entry name" value="M64_N"/>
</dbReference>
<dbReference type="InterPro" id="IPR019026">
    <property type="entry name" value="Peptidase_M64_IgA"/>
</dbReference>
<dbReference type="EMBL" id="SOAG01000015">
    <property type="protein sequence ID" value="TDS57583.1"/>
    <property type="molecule type" value="Genomic_DNA"/>
</dbReference>
<dbReference type="Gene3D" id="2.60.40.3250">
    <property type="entry name" value="Peptidase M64, N-terminal domain"/>
    <property type="match status" value="1"/>
</dbReference>
<dbReference type="GO" id="GO:0008237">
    <property type="term" value="F:metallopeptidase activity"/>
    <property type="evidence" value="ECO:0007669"/>
    <property type="project" value="InterPro"/>
</dbReference>
<organism evidence="2 3">
    <name type="scientific">Myroides indicus</name>
    <dbReference type="NCBI Taxonomy" id="1323422"/>
    <lineage>
        <taxon>Bacteria</taxon>
        <taxon>Pseudomonadati</taxon>
        <taxon>Bacteroidota</taxon>
        <taxon>Flavobacteriia</taxon>
        <taxon>Flavobacteriales</taxon>
        <taxon>Flavobacteriaceae</taxon>
        <taxon>Myroides</taxon>
    </lineage>
</organism>
<dbReference type="Pfam" id="PF09471">
    <property type="entry name" value="Peptidase_M64"/>
    <property type="match status" value="1"/>
</dbReference>
<evidence type="ECO:0000313" key="3">
    <source>
        <dbReference type="Proteomes" id="UP000295215"/>
    </source>
</evidence>
<comment type="caution">
    <text evidence="2">The sequence shown here is derived from an EMBL/GenBank/DDBJ whole genome shotgun (WGS) entry which is preliminary data.</text>
</comment>
<keyword evidence="3" id="KW-1185">Reference proteome</keyword>
<dbReference type="InterPro" id="IPR024079">
    <property type="entry name" value="MetalloPept_cat_dom_sf"/>
</dbReference>
<gene>
    <name evidence="2" type="ORF">C8P70_11583</name>
</gene>
<evidence type="ECO:0000313" key="2">
    <source>
        <dbReference type="EMBL" id="TDS57583.1"/>
    </source>
</evidence>
<evidence type="ECO:0000259" key="1">
    <source>
        <dbReference type="Pfam" id="PF16217"/>
    </source>
</evidence>
<proteinExistence type="predicted"/>
<reference evidence="2 3" key="1">
    <citation type="submission" date="2019-03" db="EMBL/GenBank/DDBJ databases">
        <title>Genomic Encyclopedia of Archaeal and Bacterial Type Strains, Phase II (KMG-II): from individual species to whole genera.</title>
        <authorList>
            <person name="Goeker M."/>
        </authorList>
    </citation>
    <scope>NUCLEOTIDE SEQUENCE [LARGE SCALE GENOMIC DNA]</scope>
    <source>
        <strain evidence="2 3">DSM 28213</strain>
    </source>
</reference>
<feature type="domain" description="Peptidase M64 N-terminal" evidence="1">
    <location>
        <begin position="46"/>
        <end position="164"/>
    </location>
</feature>
<dbReference type="Proteomes" id="UP000295215">
    <property type="component" value="Unassembled WGS sequence"/>
</dbReference>
<accession>A0A4R7EYQ3</accession>